<sequence>MTLERKILEFKFATIEKVSSLYEKIATQFFNYPQNPGMLLTDPDPKNFTLSEYVSRLPIHAKSVPPDPQPTNILEALVGNLPKTSTIEKVFYEHRHDGYYNFYVENYRNIFFLPDWLSQWIQIHFDMSVDITMLELLRESIFIGLLLFLAILQFRVQLYWFLTINPYTRPWVYLISLTDWIFDVIAGFSPVILGLDLSSAIISGLVGKFADSLNHLVFTMPFLPSEGQPGKLMIDGQLKDVILYRYLPSLWYTHPIPDDLREFWYTERPEILKFMKKNYGHLDIEFLPNRILKEMYDKQHDFTTITNGLDSIKTVSTNIVCESTTYINEINQVINHKQFLLLNFVENSLDKFSF</sequence>
<evidence type="ECO:0000256" key="1">
    <source>
        <dbReference type="SAM" id="Phobius"/>
    </source>
</evidence>
<keyword evidence="1" id="KW-1133">Transmembrane helix</keyword>
<name>A0A089X8X8_CERBC</name>
<proteinExistence type="predicted"/>
<keyword evidence="2" id="KW-0150">Chloroplast</keyword>
<feature type="transmembrane region" description="Helical" evidence="1">
    <location>
        <begin position="141"/>
        <end position="160"/>
    </location>
</feature>
<keyword evidence="1" id="KW-0812">Transmembrane</keyword>
<dbReference type="GeneID" id="20834090"/>
<feature type="transmembrane region" description="Helical" evidence="1">
    <location>
        <begin position="180"/>
        <end position="206"/>
    </location>
</feature>
<evidence type="ECO:0000313" key="2">
    <source>
        <dbReference type="EMBL" id="AIR76079.1"/>
    </source>
</evidence>
<dbReference type="RefSeq" id="YP_009093406.1">
    <property type="nucleotide sequence ID" value="NC_025313.1"/>
</dbReference>
<protein>
    <recommendedName>
        <fullName evidence="3">Ycf89</fullName>
    </recommendedName>
</protein>
<dbReference type="EMBL" id="KJ958484">
    <property type="protein sequence ID" value="AIR76079.1"/>
    <property type="molecule type" value="Genomic_DNA"/>
</dbReference>
<organism evidence="2">
    <name type="scientific">Cerataulina bicornis</name>
    <name type="common">Diatom</name>
    <name type="synonym">Cerataulina daemon</name>
    <dbReference type="NCBI Taxonomy" id="1527800"/>
    <lineage>
        <taxon>Eukaryota</taxon>
        <taxon>Sar</taxon>
        <taxon>Stramenopiles</taxon>
        <taxon>Ochrophyta</taxon>
        <taxon>Bacillariophyta</taxon>
        <taxon>Mediophyceae</taxon>
        <taxon>Biddulphiophycidae</taxon>
        <taxon>Hemiaulales</taxon>
        <taxon>Hemiaulaceae</taxon>
        <taxon>Cerataulina</taxon>
    </lineage>
</organism>
<dbReference type="RefSeq" id="YP_009093350.1">
    <property type="nucleotide sequence ID" value="NC_025313.1"/>
</dbReference>
<gene>
    <name evidence="2" type="primary">ycf89</name>
</gene>
<geneLocation type="chloroplast" evidence="2"/>
<evidence type="ECO:0008006" key="3">
    <source>
        <dbReference type="Google" id="ProtNLM"/>
    </source>
</evidence>
<dbReference type="EMBL" id="KJ958484">
    <property type="protein sequence ID" value="AIR76023.1"/>
    <property type="molecule type" value="Genomic_DNA"/>
</dbReference>
<dbReference type="AlphaFoldDB" id="A0A089X8X8"/>
<dbReference type="GeneID" id="20834163"/>
<keyword evidence="2" id="KW-0934">Plastid</keyword>
<reference evidence="2" key="1">
    <citation type="journal article" date="2014" name="PLoS ONE">
        <title>Conserved gene order and expanded inverted repeats characterize plastid genomes of Thalassiosirales.</title>
        <authorList>
            <person name="Sabir J.S."/>
            <person name="Yu M."/>
            <person name="Ashworth M.P."/>
            <person name="Baeshen N.A."/>
            <person name="Baeshen M.N."/>
            <person name="Bahieldin A."/>
            <person name="Theriot E.C."/>
            <person name="Jansen R.K."/>
        </authorList>
    </citation>
    <scope>NUCLEOTIDE SEQUENCE</scope>
</reference>
<reference evidence="2" key="2">
    <citation type="submission" date="2014-06" db="EMBL/GenBank/DDBJ databases">
        <authorList>
            <person name="Sabir J.S.M."/>
            <person name="Yu M."/>
            <person name="Ashworth M.P."/>
            <person name="Baeshen N.A."/>
            <person name="Baeshen M.N."/>
            <person name="Bahieldin A."/>
            <person name="Theriot E.C."/>
            <person name="Jansen R.K."/>
        </authorList>
    </citation>
    <scope>NUCLEOTIDE SEQUENCE</scope>
</reference>
<keyword evidence="1" id="KW-0472">Membrane</keyword>
<accession>A0A089X8X8</accession>